<dbReference type="Proteomes" id="UP001057455">
    <property type="component" value="Unassembled WGS sequence"/>
</dbReference>
<dbReference type="PRINTS" id="PR01040">
    <property type="entry name" value="TRNASYNTHTYR"/>
</dbReference>
<dbReference type="Gene3D" id="3.10.290.10">
    <property type="entry name" value="RNA-binding S4 domain"/>
    <property type="match status" value="1"/>
</dbReference>
<evidence type="ECO:0000256" key="8">
    <source>
        <dbReference type="ARBA" id="ARBA00048248"/>
    </source>
</evidence>
<evidence type="ECO:0000313" key="12">
    <source>
        <dbReference type="Proteomes" id="UP001057455"/>
    </source>
</evidence>
<dbReference type="GO" id="GO:0004831">
    <property type="term" value="F:tyrosine-tRNA ligase activity"/>
    <property type="evidence" value="ECO:0007669"/>
    <property type="project" value="UniProtKB-EC"/>
</dbReference>
<dbReference type="InterPro" id="IPR024088">
    <property type="entry name" value="Tyr-tRNA-ligase_bac-type"/>
</dbReference>
<dbReference type="Gene3D" id="1.10.240.10">
    <property type="entry name" value="Tyrosyl-Transfer RNA Synthetase"/>
    <property type="match status" value="1"/>
</dbReference>
<evidence type="ECO:0000256" key="2">
    <source>
        <dbReference type="ARBA" id="ARBA00022598"/>
    </source>
</evidence>
<protein>
    <recommendedName>
        <fullName evidence="1 10">Tyrosine--tRNA ligase</fullName>
        <ecNumber evidence="1 10">6.1.1.1</ecNumber>
    </recommendedName>
    <alternativeName>
        <fullName evidence="7 10">Tyrosyl-tRNA synthetase</fullName>
    </alternativeName>
</protein>
<evidence type="ECO:0000256" key="5">
    <source>
        <dbReference type="ARBA" id="ARBA00022917"/>
    </source>
</evidence>
<proteinExistence type="inferred from homology"/>
<dbReference type="GO" id="GO:0005524">
    <property type="term" value="F:ATP binding"/>
    <property type="evidence" value="ECO:0007669"/>
    <property type="project" value="UniProtKB-KW"/>
</dbReference>
<dbReference type="OrthoDB" id="337870at2759"/>
<evidence type="ECO:0000256" key="7">
    <source>
        <dbReference type="ARBA" id="ARBA00033323"/>
    </source>
</evidence>
<dbReference type="InterPro" id="IPR002305">
    <property type="entry name" value="aa-tRNA-synth_Ic"/>
</dbReference>
<reference evidence="11" key="1">
    <citation type="submission" date="2019-12" db="EMBL/GenBank/DDBJ databases">
        <title>Genome sequence of Babesia ovis.</title>
        <authorList>
            <person name="Yamagishi J."/>
            <person name="Sevinc F."/>
            <person name="Xuan X."/>
        </authorList>
    </citation>
    <scope>NUCLEOTIDE SEQUENCE</scope>
    <source>
        <strain evidence="11">Selcuk</strain>
    </source>
</reference>
<dbReference type="EMBL" id="BLIY01000014">
    <property type="protein sequence ID" value="GFE54263.1"/>
    <property type="molecule type" value="Genomic_DNA"/>
</dbReference>
<dbReference type="NCBIfam" id="TIGR00234">
    <property type="entry name" value="tyrS"/>
    <property type="match status" value="1"/>
</dbReference>
<comment type="similarity">
    <text evidence="10">Belongs to the class-I aminoacyl-tRNA synthetase family.</text>
</comment>
<dbReference type="AlphaFoldDB" id="A0A9W5TAH5"/>
<evidence type="ECO:0000256" key="1">
    <source>
        <dbReference type="ARBA" id="ARBA00013160"/>
    </source>
</evidence>
<keyword evidence="6 10" id="KW-0030">Aminoacyl-tRNA synthetase</keyword>
<dbReference type="InterPro" id="IPR014729">
    <property type="entry name" value="Rossmann-like_a/b/a_fold"/>
</dbReference>
<keyword evidence="2 10" id="KW-0436">Ligase</keyword>
<evidence type="ECO:0000256" key="4">
    <source>
        <dbReference type="ARBA" id="ARBA00022840"/>
    </source>
</evidence>
<evidence type="ECO:0000256" key="6">
    <source>
        <dbReference type="ARBA" id="ARBA00023146"/>
    </source>
</evidence>
<dbReference type="GO" id="GO:0005739">
    <property type="term" value="C:mitochondrion"/>
    <property type="evidence" value="ECO:0007669"/>
    <property type="project" value="TreeGrafter"/>
</dbReference>
<accession>A0A9W5TAH5</accession>
<dbReference type="InterPro" id="IPR002307">
    <property type="entry name" value="Tyr-tRNA-ligase"/>
</dbReference>
<dbReference type="SUPFAM" id="SSF52374">
    <property type="entry name" value="Nucleotidylyl transferase"/>
    <property type="match status" value="1"/>
</dbReference>
<keyword evidence="5 10" id="KW-0648">Protein biosynthesis</keyword>
<evidence type="ECO:0000313" key="11">
    <source>
        <dbReference type="EMBL" id="GFE54263.1"/>
    </source>
</evidence>
<dbReference type="GO" id="GO:0005829">
    <property type="term" value="C:cytosol"/>
    <property type="evidence" value="ECO:0007669"/>
    <property type="project" value="TreeGrafter"/>
</dbReference>
<dbReference type="InterPro" id="IPR036986">
    <property type="entry name" value="S4_RNA-bd_sf"/>
</dbReference>
<sequence>MARGFNVVVVLGGGTTLVGDPSFKTERTKATLSSSEHDNLVPNAILNRAVTNAYVKQDNYAGILGIVKKILTRQLDTEKNGTVSPSWFQASELDAHNISNITSTPNNIIVVNNRDLYDRVTLSEYLDTVARHMSVGRMLSRDSIRNRLHMSDEDGITTLHKANMDLAEFVYMSLQAMDFVHVASKFNAVIQLGGSDQMGNIISGIELASGLGDMCKPLFGITTPLLQTRTGEKVSKSNAEKLLRITVDTAALAFWSHFRNVDDEVVQNYLQLLTQVPLHEIETTMGKHINEAKVLLADELTSSIFTADFTNALRKHWVNGNIGDLIKSQGALTHSDYDTFLSFTKCVPRVELSRDQLESGIPFADLMDRLRTPQLATGVFYSNRRAIREGTCRINGQVVTEVDRLVTNDDLLTVSCEDGRYLQYIALQFGKRQLYFAIMA</sequence>
<organism evidence="11 12">
    <name type="scientific">Babesia ovis</name>
    <dbReference type="NCBI Taxonomy" id="5869"/>
    <lineage>
        <taxon>Eukaryota</taxon>
        <taxon>Sar</taxon>
        <taxon>Alveolata</taxon>
        <taxon>Apicomplexa</taxon>
        <taxon>Aconoidasida</taxon>
        <taxon>Piroplasmida</taxon>
        <taxon>Babesiidae</taxon>
        <taxon>Babesia</taxon>
    </lineage>
</organism>
<name>A0A9W5TAH5_BABOV</name>
<dbReference type="Gene3D" id="3.40.50.620">
    <property type="entry name" value="HUPs"/>
    <property type="match status" value="1"/>
</dbReference>
<evidence type="ECO:0000256" key="3">
    <source>
        <dbReference type="ARBA" id="ARBA00022741"/>
    </source>
</evidence>
<comment type="catalytic activity">
    <reaction evidence="8 10">
        <text>tRNA(Tyr) + L-tyrosine + ATP = L-tyrosyl-tRNA(Tyr) + AMP + diphosphate + H(+)</text>
        <dbReference type="Rhea" id="RHEA:10220"/>
        <dbReference type="Rhea" id="RHEA-COMP:9706"/>
        <dbReference type="Rhea" id="RHEA-COMP:9707"/>
        <dbReference type="ChEBI" id="CHEBI:15378"/>
        <dbReference type="ChEBI" id="CHEBI:30616"/>
        <dbReference type="ChEBI" id="CHEBI:33019"/>
        <dbReference type="ChEBI" id="CHEBI:58315"/>
        <dbReference type="ChEBI" id="CHEBI:78442"/>
        <dbReference type="ChEBI" id="CHEBI:78536"/>
        <dbReference type="ChEBI" id="CHEBI:456215"/>
        <dbReference type="EC" id="6.1.1.1"/>
    </reaction>
</comment>
<comment type="caution">
    <text evidence="11">The sequence shown here is derived from an EMBL/GenBank/DDBJ whole genome shotgun (WGS) entry which is preliminary data.</text>
</comment>
<gene>
    <name evidence="11" type="ORF">BaOVIS_016670</name>
</gene>
<dbReference type="PROSITE" id="PS50889">
    <property type="entry name" value="S4"/>
    <property type="match status" value="1"/>
</dbReference>
<dbReference type="GO" id="GO:0003723">
    <property type="term" value="F:RNA binding"/>
    <property type="evidence" value="ECO:0007669"/>
    <property type="project" value="UniProtKB-KW"/>
</dbReference>
<dbReference type="GO" id="GO:0006437">
    <property type="term" value="P:tyrosyl-tRNA aminoacylation"/>
    <property type="evidence" value="ECO:0007669"/>
    <property type="project" value="InterPro"/>
</dbReference>
<dbReference type="Pfam" id="PF00579">
    <property type="entry name" value="tRNA-synt_1b"/>
    <property type="match status" value="1"/>
</dbReference>
<keyword evidence="9" id="KW-0694">RNA-binding</keyword>
<dbReference type="PANTHER" id="PTHR11766:SF0">
    <property type="entry name" value="TYROSINE--TRNA LIGASE, MITOCHONDRIAL"/>
    <property type="match status" value="1"/>
</dbReference>
<keyword evidence="4 10" id="KW-0067">ATP-binding</keyword>
<dbReference type="EC" id="6.1.1.1" evidence="1 10"/>
<keyword evidence="3 10" id="KW-0547">Nucleotide-binding</keyword>
<evidence type="ECO:0000256" key="9">
    <source>
        <dbReference type="PROSITE-ProRule" id="PRU00182"/>
    </source>
</evidence>
<evidence type="ECO:0000256" key="10">
    <source>
        <dbReference type="RuleBase" id="RU361234"/>
    </source>
</evidence>
<dbReference type="PANTHER" id="PTHR11766">
    <property type="entry name" value="TYROSYL-TRNA SYNTHETASE"/>
    <property type="match status" value="1"/>
</dbReference>
<keyword evidence="12" id="KW-1185">Reference proteome</keyword>